<reference evidence="3 4" key="1">
    <citation type="submission" date="2018-11" db="EMBL/GenBank/DDBJ databases">
        <authorList>
            <consortium name="Pathogen Informatics"/>
        </authorList>
    </citation>
    <scope>NUCLEOTIDE SEQUENCE [LARGE SCALE GENOMIC DNA]</scope>
</reference>
<feature type="signal peptide" evidence="2">
    <location>
        <begin position="1"/>
        <end position="15"/>
    </location>
</feature>
<protein>
    <submittedName>
        <fullName evidence="3">Uncharacterized protein</fullName>
    </submittedName>
</protein>
<evidence type="ECO:0000313" key="4">
    <source>
        <dbReference type="Proteomes" id="UP000281553"/>
    </source>
</evidence>
<sequence length="158" mass="17112">MLLTCVLFSNKVVLGGVISYVMQLEAKYDLKVVGVVPSGTCLAYNYEVCIPDQEKAPLQISGCQLEEVDSFRYLGAALIPNGHSKDDIAYRIDAAHRILSNLKNLPVPRAPDLSIASSMITDIIVIALVAFSISYSLAAVYAKKLGYEVESNQVSLQG</sequence>
<dbReference type="EMBL" id="UYRU01002579">
    <property type="protein sequence ID" value="VDK34412.1"/>
    <property type="molecule type" value="Genomic_DNA"/>
</dbReference>
<proteinExistence type="predicted"/>
<keyword evidence="1" id="KW-0812">Transmembrane</keyword>
<keyword evidence="4" id="KW-1185">Reference proteome</keyword>
<evidence type="ECO:0000313" key="3">
    <source>
        <dbReference type="EMBL" id="VDK34412.1"/>
    </source>
</evidence>
<organism evidence="3 4">
    <name type="scientific">Dibothriocephalus latus</name>
    <name type="common">Fish tapeworm</name>
    <name type="synonym">Diphyllobothrium latum</name>
    <dbReference type="NCBI Taxonomy" id="60516"/>
    <lineage>
        <taxon>Eukaryota</taxon>
        <taxon>Metazoa</taxon>
        <taxon>Spiralia</taxon>
        <taxon>Lophotrochozoa</taxon>
        <taxon>Platyhelminthes</taxon>
        <taxon>Cestoda</taxon>
        <taxon>Eucestoda</taxon>
        <taxon>Diphyllobothriidea</taxon>
        <taxon>Diphyllobothriidae</taxon>
        <taxon>Dibothriocephalus</taxon>
    </lineage>
</organism>
<keyword evidence="2" id="KW-0732">Signal</keyword>
<gene>
    <name evidence="3" type="ORF">DILT_LOCUS582</name>
</gene>
<accession>A0A3P6PCT7</accession>
<dbReference type="AlphaFoldDB" id="A0A3P6PCT7"/>
<evidence type="ECO:0000256" key="1">
    <source>
        <dbReference type="SAM" id="Phobius"/>
    </source>
</evidence>
<feature type="transmembrane region" description="Helical" evidence="1">
    <location>
        <begin position="123"/>
        <end position="142"/>
    </location>
</feature>
<keyword evidence="1" id="KW-0472">Membrane</keyword>
<dbReference type="OrthoDB" id="288203at2759"/>
<feature type="chain" id="PRO_5018201654" evidence="2">
    <location>
        <begin position="16"/>
        <end position="158"/>
    </location>
</feature>
<keyword evidence="1" id="KW-1133">Transmembrane helix</keyword>
<name>A0A3P6PCT7_DIBLA</name>
<evidence type="ECO:0000256" key="2">
    <source>
        <dbReference type="SAM" id="SignalP"/>
    </source>
</evidence>
<dbReference type="Proteomes" id="UP000281553">
    <property type="component" value="Unassembled WGS sequence"/>
</dbReference>